<proteinExistence type="predicted"/>
<dbReference type="NCBIfam" id="NF006058">
    <property type="entry name" value="PRK08206.1"/>
    <property type="match status" value="1"/>
</dbReference>
<dbReference type="GO" id="GO:0030170">
    <property type="term" value="F:pyridoxal phosphate binding"/>
    <property type="evidence" value="ECO:0007669"/>
    <property type="project" value="InterPro"/>
</dbReference>
<dbReference type="SUPFAM" id="SSF53686">
    <property type="entry name" value="Tryptophan synthase beta subunit-like PLP-dependent enzymes"/>
    <property type="match status" value="1"/>
</dbReference>
<evidence type="ECO:0000313" key="5">
    <source>
        <dbReference type="Proteomes" id="UP000463883"/>
    </source>
</evidence>
<dbReference type="PANTHER" id="PTHR42937:SF1">
    <property type="entry name" value="DIAMINOPROPIONATE AMMONIA-LYASE"/>
    <property type="match status" value="1"/>
</dbReference>
<keyword evidence="2" id="KW-0663">Pyridoxal phosphate</keyword>
<evidence type="ECO:0000313" key="4">
    <source>
        <dbReference type="EMBL" id="QHI72702.1"/>
    </source>
</evidence>
<feature type="domain" description="Tryptophan synthase beta chain-like PALP" evidence="3">
    <location>
        <begin position="38"/>
        <end position="297"/>
    </location>
</feature>
<dbReference type="Pfam" id="PF00291">
    <property type="entry name" value="PALP"/>
    <property type="match status" value="1"/>
</dbReference>
<sequence>MDIIEILQNVKQDYQNNYGLKNCFEDVYNYHKSMADYECTPLHSLDCMAEKYNVKKLYVKDESMRFGLNAFKGLGVSYAVHKIMEKYQKEKCTFVSCTDGNHGKALAWIAWKSGQKAVIFMPKGSEERRVHAIRQYQAEVFVTDMNYDDTVRYAAKFAKEKGLFFVQDTALPGYEEVSENIMYGYSTMIREALEQMNEKPTHIFLQAGVGSMAGGVVWYLYEKYGMDLPFIGIIESEAVPCIFQSAKENRLISIGGEPHTIMAGLNCGEANYISFPLLKSLSACFIQCNDQITLKGMYRGENPIGADISFSSGESGAVGLGLIEEVLQNPNKMWKEQLKLNKESVILLFSTEGRLS</sequence>
<name>A0A6P1MF80_9FIRM</name>
<dbReference type="NCBIfam" id="TIGR01747">
    <property type="entry name" value="diampropi_NH3ly"/>
    <property type="match status" value="1"/>
</dbReference>
<dbReference type="InterPro" id="IPR036052">
    <property type="entry name" value="TrpB-like_PALP_sf"/>
</dbReference>
<evidence type="ECO:0000256" key="1">
    <source>
        <dbReference type="ARBA" id="ARBA00001933"/>
    </source>
</evidence>
<gene>
    <name evidence="4" type="ORF">Ami3637_10100</name>
</gene>
<reference evidence="4 5" key="1">
    <citation type="submission" date="2020-01" db="EMBL/GenBank/DDBJ databases">
        <title>Genomic analysis of Aminipila sp. CBA3637.</title>
        <authorList>
            <person name="Kim Y.B."/>
            <person name="Roh S.W."/>
        </authorList>
    </citation>
    <scope>NUCLEOTIDE SEQUENCE [LARGE SCALE GENOMIC DNA]</scope>
    <source>
        <strain evidence="4 5">CBA3637</strain>
    </source>
</reference>
<dbReference type="Proteomes" id="UP000463883">
    <property type="component" value="Chromosome"/>
</dbReference>
<dbReference type="AlphaFoldDB" id="A0A6P1MF80"/>
<keyword evidence="4" id="KW-0456">Lyase</keyword>
<organism evidence="4 5">
    <name type="scientific">Aminipila terrae</name>
    <dbReference type="NCBI Taxonomy" id="2697030"/>
    <lineage>
        <taxon>Bacteria</taxon>
        <taxon>Bacillati</taxon>
        <taxon>Bacillota</taxon>
        <taxon>Clostridia</taxon>
        <taxon>Peptostreptococcales</taxon>
        <taxon>Anaerovoracaceae</taxon>
        <taxon>Aminipila</taxon>
    </lineage>
</organism>
<dbReference type="EC" id="4.3.1.15" evidence="4"/>
<dbReference type="GO" id="GO:1901605">
    <property type="term" value="P:alpha-amino acid metabolic process"/>
    <property type="evidence" value="ECO:0007669"/>
    <property type="project" value="UniProtKB-ARBA"/>
</dbReference>
<comment type="cofactor">
    <cofactor evidence="1">
        <name>pyridoxal 5'-phosphate</name>
        <dbReference type="ChEBI" id="CHEBI:597326"/>
    </cofactor>
</comment>
<dbReference type="RefSeq" id="WP_162362469.1">
    <property type="nucleotide sequence ID" value="NZ_CP047591.1"/>
</dbReference>
<dbReference type="EMBL" id="CP047591">
    <property type="protein sequence ID" value="QHI72702.1"/>
    <property type="molecule type" value="Genomic_DNA"/>
</dbReference>
<dbReference type="PANTHER" id="PTHR42937">
    <property type="match status" value="1"/>
</dbReference>
<dbReference type="Gene3D" id="3.40.50.1100">
    <property type="match status" value="2"/>
</dbReference>
<dbReference type="InterPro" id="IPR001926">
    <property type="entry name" value="TrpB-like_PALP"/>
</dbReference>
<evidence type="ECO:0000256" key="2">
    <source>
        <dbReference type="ARBA" id="ARBA00022898"/>
    </source>
</evidence>
<dbReference type="CDD" id="cd00640">
    <property type="entry name" value="Trp-synth-beta_II"/>
    <property type="match status" value="1"/>
</dbReference>
<dbReference type="GO" id="GO:0008838">
    <property type="term" value="F:diaminopropionate ammonia-lyase activity"/>
    <property type="evidence" value="ECO:0007669"/>
    <property type="project" value="UniProtKB-EC"/>
</dbReference>
<accession>A0A6P1MF80</accession>
<protein>
    <submittedName>
        <fullName evidence="4">Diaminopropionate ammonia-lyase</fullName>
        <ecNumber evidence="4">4.3.1.15</ecNumber>
    </submittedName>
</protein>
<keyword evidence="5" id="KW-1185">Reference proteome</keyword>
<dbReference type="InterPro" id="IPR010081">
    <property type="entry name" value="DiNH2opropionate_NH3_lyase"/>
</dbReference>
<dbReference type="KEGG" id="amic:Ami3637_10100"/>
<evidence type="ECO:0000259" key="3">
    <source>
        <dbReference type="Pfam" id="PF00291"/>
    </source>
</evidence>